<dbReference type="Gene3D" id="2.60.120.200">
    <property type="match status" value="1"/>
</dbReference>
<organism evidence="1 2">
    <name type="scientific">Streptomyces heilongjiangensis</name>
    <dbReference type="NCBI Taxonomy" id="945052"/>
    <lineage>
        <taxon>Bacteria</taxon>
        <taxon>Bacillati</taxon>
        <taxon>Actinomycetota</taxon>
        <taxon>Actinomycetes</taxon>
        <taxon>Kitasatosporales</taxon>
        <taxon>Streptomycetaceae</taxon>
        <taxon>Streptomyces</taxon>
    </lineage>
</organism>
<reference evidence="2" key="1">
    <citation type="journal article" date="2019" name="Int. J. Syst. Evol. Microbiol.">
        <title>The Global Catalogue of Microorganisms (GCM) 10K type strain sequencing project: providing services to taxonomists for standard genome sequencing and annotation.</title>
        <authorList>
            <consortium name="The Broad Institute Genomics Platform"/>
            <consortium name="The Broad Institute Genome Sequencing Center for Infectious Disease"/>
            <person name="Wu L."/>
            <person name="Ma J."/>
        </authorList>
    </citation>
    <scope>NUCLEOTIDE SEQUENCE [LARGE SCALE GENOMIC DNA]</scope>
    <source>
        <strain evidence="2">JCM 9918</strain>
    </source>
</reference>
<protein>
    <submittedName>
        <fullName evidence="1">DUF1349 domain-containing protein</fullName>
    </submittedName>
</protein>
<dbReference type="EMBL" id="JBHSNZ010000021">
    <property type="protein sequence ID" value="MFC5811044.1"/>
    <property type="molecule type" value="Genomic_DNA"/>
</dbReference>
<accession>A0ABW1BCW0</accession>
<dbReference type="PANTHER" id="PTHR35332:SF2">
    <property type="entry name" value="REGULATION OF ENOLASE PROTEIN 1"/>
    <property type="match status" value="1"/>
</dbReference>
<dbReference type="InterPro" id="IPR009784">
    <property type="entry name" value="DUF1349"/>
</dbReference>
<dbReference type="SUPFAM" id="SSF49899">
    <property type="entry name" value="Concanavalin A-like lectins/glucanases"/>
    <property type="match status" value="1"/>
</dbReference>
<evidence type="ECO:0000313" key="1">
    <source>
        <dbReference type="EMBL" id="MFC5811044.1"/>
    </source>
</evidence>
<dbReference type="InterPro" id="IPR013320">
    <property type="entry name" value="ConA-like_dom_sf"/>
</dbReference>
<dbReference type="RefSeq" id="WP_272171149.1">
    <property type="nucleotide sequence ID" value="NZ_JAQOSL010000026.1"/>
</dbReference>
<gene>
    <name evidence="1" type="ORF">ACFQGO_26695</name>
</gene>
<keyword evidence="2" id="KW-1185">Reference proteome</keyword>
<proteinExistence type="predicted"/>
<dbReference type="Proteomes" id="UP001596112">
    <property type="component" value="Unassembled WGS sequence"/>
</dbReference>
<comment type="caution">
    <text evidence="1">The sequence shown here is derived from an EMBL/GenBank/DDBJ whole genome shotgun (WGS) entry which is preliminary data.</text>
</comment>
<dbReference type="Pfam" id="PF07081">
    <property type="entry name" value="DUF1349"/>
    <property type="match status" value="1"/>
</dbReference>
<sequence length="204" mass="22552">MNISVPFLPFALASSSGTEWQVDGDRIEVTSSPQTDYFIDPGYTEVPDEYTRLNADTLLGELPASDFSFAARVSVDFQSTFDAGVLLLWQDDRTWAKLCFEYSPSEEGMVVSVVARDFADDANAFDTPARSIWLRIARMGRVIALHASLDGKRWRMVRVFTFGAVAEPMKIGFLAQSPNGAGCHVVFDHISYAPEAPKEIRDGA</sequence>
<dbReference type="PANTHER" id="PTHR35332">
    <property type="entry name" value="REGULATION OF ENOLASE PROTEIN 1"/>
    <property type="match status" value="1"/>
</dbReference>
<name>A0ABW1BCW0_9ACTN</name>
<evidence type="ECO:0000313" key="2">
    <source>
        <dbReference type="Proteomes" id="UP001596112"/>
    </source>
</evidence>